<dbReference type="NCBIfam" id="TIGR02729">
    <property type="entry name" value="Obg_CgtA"/>
    <property type="match status" value="1"/>
</dbReference>
<keyword evidence="4 9" id="KW-0479">Metal-binding</keyword>
<feature type="binding site" evidence="9">
    <location>
        <begin position="281"/>
        <end position="284"/>
    </location>
    <ligand>
        <name>GTP</name>
        <dbReference type="ChEBI" id="CHEBI:37565"/>
    </ligand>
</feature>
<dbReference type="AlphaFoldDB" id="A0A9D1NE30"/>
<dbReference type="SUPFAM" id="SSF52540">
    <property type="entry name" value="P-loop containing nucleoside triphosphate hydrolases"/>
    <property type="match status" value="1"/>
</dbReference>
<sequence length="419" mass="45598">MFLDVATIYCKAGEGGDGAVSFHREKYVPNGGPDGGDGGRGGSIYFVADAALNTLISFRYTAHFRAQNGERGQGKNMTGRSGEDLIVKVPRGTVVKDAETGGIIADVYDEGEKVLILEGGTGGRGNAKFATALRRSPGFSEMGEKTVERKLRLELKTIADVGLVGFPNVGKSTLLSVISAARPKIANYHFTTLTPNLGVVRHYDDDFVVADIPGLIEGAAEGVGLGHSFLRHVERVRLIVHLVDVSGSEGRDPIQDYRAVRKELQSYSAELAALPELVVANKCDLPCSDDVFDGLKEASGAERVYRISAATTEGVKELVGAMAAELKRLPPAKALEFEPFRYPEADQNSFEVHKEGETYCVTGAFLEKLARRVVLNDPESFRWFQRVLREHGIIKKVEEMGAKDGDTVRILDIEFEYIS</sequence>
<dbReference type="InterPro" id="IPR006074">
    <property type="entry name" value="GTP1-OBG_CS"/>
</dbReference>
<dbReference type="EC" id="3.6.5.-" evidence="9"/>
<evidence type="ECO:0000256" key="1">
    <source>
        <dbReference type="ARBA" id="ARBA00001946"/>
    </source>
</evidence>
<evidence type="ECO:0000259" key="12">
    <source>
        <dbReference type="PROSITE" id="PS51883"/>
    </source>
</evidence>
<reference evidence="13" key="2">
    <citation type="journal article" date="2021" name="PeerJ">
        <title>Extensive microbial diversity within the chicken gut microbiome revealed by metagenomics and culture.</title>
        <authorList>
            <person name="Gilroy R."/>
            <person name="Ravi A."/>
            <person name="Getino M."/>
            <person name="Pursley I."/>
            <person name="Horton D.L."/>
            <person name="Alikhan N.F."/>
            <person name="Baker D."/>
            <person name="Gharbi K."/>
            <person name="Hall N."/>
            <person name="Watson M."/>
            <person name="Adriaenssens E.M."/>
            <person name="Foster-Nyarko E."/>
            <person name="Jarju S."/>
            <person name="Secka A."/>
            <person name="Antonio M."/>
            <person name="Oren A."/>
            <person name="Chaudhuri R.R."/>
            <person name="La Ragione R."/>
            <person name="Hildebrand F."/>
            <person name="Pallen M.J."/>
        </authorList>
    </citation>
    <scope>NUCLEOTIDE SEQUENCE</scope>
    <source>
        <strain evidence="13">23406</strain>
    </source>
</reference>
<dbReference type="InterPro" id="IPR036726">
    <property type="entry name" value="GTP1_OBG_dom_sf"/>
</dbReference>
<dbReference type="NCBIfam" id="NF008956">
    <property type="entry name" value="PRK12299.1"/>
    <property type="match status" value="1"/>
</dbReference>
<evidence type="ECO:0000256" key="3">
    <source>
        <dbReference type="ARBA" id="ARBA00022490"/>
    </source>
</evidence>
<dbReference type="SUPFAM" id="SSF102741">
    <property type="entry name" value="Obg GTP-binding protein C-terminal domain"/>
    <property type="match status" value="1"/>
</dbReference>
<dbReference type="InterPro" id="IPR027417">
    <property type="entry name" value="P-loop_NTPase"/>
</dbReference>
<dbReference type="Pfam" id="PF01926">
    <property type="entry name" value="MMR_HSR1"/>
    <property type="match status" value="1"/>
</dbReference>
<dbReference type="GO" id="GO:0003924">
    <property type="term" value="F:GTPase activity"/>
    <property type="evidence" value="ECO:0007669"/>
    <property type="project" value="UniProtKB-UniRule"/>
</dbReference>
<dbReference type="InterPro" id="IPR031167">
    <property type="entry name" value="G_OBG"/>
</dbReference>
<dbReference type="Pfam" id="PF01018">
    <property type="entry name" value="GTP1_OBG"/>
    <property type="match status" value="1"/>
</dbReference>
<comment type="cofactor">
    <cofactor evidence="1 9">
        <name>Mg(2+)</name>
        <dbReference type="ChEBI" id="CHEBI:18420"/>
    </cofactor>
</comment>
<feature type="binding site" evidence="9">
    <location>
        <position position="172"/>
    </location>
    <ligand>
        <name>Mg(2+)</name>
        <dbReference type="ChEBI" id="CHEBI:18420"/>
    </ligand>
</feature>
<feature type="domain" description="OCT" evidence="11">
    <location>
        <begin position="342"/>
        <end position="419"/>
    </location>
</feature>
<comment type="function">
    <text evidence="9">An essential GTPase which binds GTP, GDP and possibly (p)ppGpp with moderate affinity, with high nucleotide exchange rates and a fairly low GTP hydrolysis rate. Plays a role in control of the cell cycle, stress response, ribosome biogenesis and in those bacteria that undergo differentiation, in morphogenesis control.</text>
</comment>
<dbReference type="InterPro" id="IPR045086">
    <property type="entry name" value="OBG_GTPase"/>
</dbReference>
<dbReference type="InterPro" id="IPR014100">
    <property type="entry name" value="GTP-bd_Obg/CgtA"/>
</dbReference>
<dbReference type="GO" id="GO:0005525">
    <property type="term" value="F:GTP binding"/>
    <property type="evidence" value="ECO:0007669"/>
    <property type="project" value="UniProtKB-UniRule"/>
</dbReference>
<keyword evidence="6 9" id="KW-0378">Hydrolase</keyword>
<name>A0A9D1NE30_9FIRM</name>
<dbReference type="InterPro" id="IPR015349">
    <property type="entry name" value="OCT_dom"/>
</dbReference>
<evidence type="ECO:0000256" key="6">
    <source>
        <dbReference type="ARBA" id="ARBA00022801"/>
    </source>
</evidence>
<organism evidence="13 14">
    <name type="scientific">Candidatus Stercoripulliclostridium merdipullorum</name>
    <dbReference type="NCBI Taxonomy" id="2840952"/>
    <lineage>
        <taxon>Bacteria</taxon>
        <taxon>Bacillati</taxon>
        <taxon>Bacillota</taxon>
        <taxon>Clostridia</taxon>
        <taxon>Eubacteriales</taxon>
        <taxon>Candidatus Stercoripulliclostridium</taxon>
    </lineage>
</organism>
<dbReference type="HAMAP" id="MF_01454">
    <property type="entry name" value="GTPase_Obg"/>
    <property type="match status" value="1"/>
</dbReference>
<dbReference type="InterPro" id="IPR036346">
    <property type="entry name" value="GTP-bd_prot_GTP1/OBG_C_sf"/>
</dbReference>
<evidence type="ECO:0000256" key="9">
    <source>
        <dbReference type="HAMAP-Rule" id="MF_01454"/>
    </source>
</evidence>
<feature type="domain" description="Obg" evidence="12">
    <location>
        <begin position="1"/>
        <end position="158"/>
    </location>
</feature>
<evidence type="ECO:0000256" key="8">
    <source>
        <dbReference type="ARBA" id="ARBA00023134"/>
    </source>
</evidence>
<evidence type="ECO:0000256" key="5">
    <source>
        <dbReference type="ARBA" id="ARBA00022741"/>
    </source>
</evidence>
<dbReference type="PROSITE" id="PS51881">
    <property type="entry name" value="OCT"/>
    <property type="match status" value="1"/>
</dbReference>
<dbReference type="GO" id="GO:0042254">
    <property type="term" value="P:ribosome biogenesis"/>
    <property type="evidence" value="ECO:0007669"/>
    <property type="project" value="UniProtKB-UniRule"/>
</dbReference>
<keyword evidence="5 9" id="KW-0547">Nucleotide-binding</keyword>
<dbReference type="FunFam" id="2.70.210.12:FF:000001">
    <property type="entry name" value="GTPase Obg"/>
    <property type="match status" value="1"/>
</dbReference>
<accession>A0A9D1NE30</accession>
<feature type="binding site" evidence="9">
    <location>
        <begin position="190"/>
        <end position="194"/>
    </location>
    <ligand>
        <name>GTP</name>
        <dbReference type="ChEBI" id="CHEBI:37565"/>
    </ligand>
</feature>
<evidence type="ECO:0000259" key="11">
    <source>
        <dbReference type="PROSITE" id="PS51881"/>
    </source>
</evidence>
<dbReference type="InterPro" id="IPR006169">
    <property type="entry name" value="GTP1_OBG_dom"/>
</dbReference>
<feature type="binding site" evidence="9">
    <location>
        <position position="192"/>
    </location>
    <ligand>
        <name>Mg(2+)</name>
        <dbReference type="ChEBI" id="CHEBI:18420"/>
    </ligand>
</feature>
<evidence type="ECO:0000259" key="10">
    <source>
        <dbReference type="PROSITE" id="PS51710"/>
    </source>
</evidence>
<dbReference type="PROSITE" id="PS51710">
    <property type="entry name" value="G_OBG"/>
    <property type="match status" value="1"/>
</dbReference>
<dbReference type="PANTHER" id="PTHR11702">
    <property type="entry name" value="DEVELOPMENTALLY REGULATED GTP-BINDING PROTEIN-RELATED"/>
    <property type="match status" value="1"/>
</dbReference>
<dbReference type="PROSITE" id="PS51883">
    <property type="entry name" value="OBG"/>
    <property type="match status" value="1"/>
</dbReference>
<protein>
    <recommendedName>
        <fullName evidence="9">GTPase Obg</fullName>
        <ecNumber evidence="9">3.6.5.-</ecNumber>
    </recommendedName>
    <alternativeName>
        <fullName evidence="9">GTP-binding protein Obg</fullName>
    </alternativeName>
</protein>
<proteinExistence type="inferred from homology"/>
<keyword evidence="3 9" id="KW-0963">Cytoplasm</keyword>
<comment type="subcellular location">
    <subcellularLocation>
        <location evidence="9">Cytoplasm</location>
    </subcellularLocation>
</comment>
<dbReference type="Gene3D" id="3.40.50.300">
    <property type="entry name" value="P-loop containing nucleotide triphosphate hydrolases"/>
    <property type="match status" value="1"/>
</dbReference>
<dbReference type="NCBIfam" id="TIGR03595">
    <property type="entry name" value="Obg_CgtA_exten"/>
    <property type="match status" value="1"/>
</dbReference>
<comment type="subunit">
    <text evidence="9">Monomer.</text>
</comment>
<comment type="caution">
    <text evidence="13">The sequence shown here is derived from an EMBL/GenBank/DDBJ whole genome shotgun (WGS) entry which is preliminary data.</text>
</comment>
<dbReference type="GO" id="GO:0005737">
    <property type="term" value="C:cytoplasm"/>
    <property type="evidence" value="ECO:0007669"/>
    <property type="project" value="UniProtKB-SubCell"/>
</dbReference>
<dbReference type="PROSITE" id="PS00905">
    <property type="entry name" value="GTP1_OBG"/>
    <property type="match status" value="1"/>
</dbReference>
<evidence type="ECO:0000256" key="2">
    <source>
        <dbReference type="ARBA" id="ARBA00007699"/>
    </source>
</evidence>
<dbReference type="Gene3D" id="2.70.210.12">
    <property type="entry name" value="GTP1/OBG domain"/>
    <property type="match status" value="1"/>
</dbReference>
<evidence type="ECO:0000313" key="13">
    <source>
        <dbReference type="EMBL" id="HIV00907.1"/>
    </source>
</evidence>
<dbReference type="PANTHER" id="PTHR11702:SF31">
    <property type="entry name" value="MITOCHONDRIAL RIBOSOME-ASSOCIATED GTPASE 2"/>
    <property type="match status" value="1"/>
</dbReference>
<dbReference type="InterPro" id="IPR006073">
    <property type="entry name" value="GTP-bd"/>
</dbReference>
<feature type="domain" description="OBG-type G" evidence="10">
    <location>
        <begin position="159"/>
        <end position="327"/>
    </location>
</feature>
<dbReference type="Pfam" id="PF09269">
    <property type="entry name" value="DUF1967"/>
    <property type="match status" value="1"/>
</dbReference>
<keyword evidence="7 9" id="KW-0460">Magnesium</keyword>
<dbReference type="NCBIfam" id="NF008955">
    <property type="entry name" value="PRK12297.1"/>
    <property type="match status" value="1"/>
</dbReference>
<reference evidence="13" key="1">
    <citation type="submission" date="2020-10" db="EMBL/GenBank/DDBJ databases">
        <authorList>
            <person name="Gilroy R."/>
        </authorList>
    </citation>
    <scope>NUCLEOTIDE SEQUENCE</scope>
    <source>
        <strain evidence="13">23406</strain>
    </source>
</reference>
<dbReference type="NCBIfam" id="NF008954">
    <property type="entry name" value="PRK12296.1"/>
    <property type="match status" value="1"/>
</dbReference>
<dbReference type="PRINTS" id="PR00326">
    <property type="entry name" value="GTP1OBG"/>
</dbReference>
<gene>
    <name evidence="13" type="primary">obgE</name>
    <name evidence="9" type="synonym">obg</name>
    <name evidence="13" type="ORF">IAB14_07340</name>
</gene>
<comment type="similarity">
    <text evidence="2 9">Belongs to the TRAFAC class OBG-HflX-like GTPase superfamily. OBG GTPase family.</text>
</comment>
<dbReference type="SUPFAM" id="SSF82051">
    <property type="entry name" value="Obg GTP-binding protein N-terminal domain"/>
    <property type="match status" value="1"/>
</dbReference>
<dbReference type="Proteomes" id="UP000886891">
    <property type="component" value="Unassembled WGS sequence"/>
</dbReference>
<feature type="binding site" evidence="9">
    <location>
        <begin position="211"/>
        <end position="214"/>
    </location>
    <ligand>
        <name>GTP</name>
        <dbReference type="ChEBI" id="CHEBI:37565"/>
    </ligand>
</feature>
<dbReference type="GO" id="GO:0000287">
    <property type="term" value="F:magnesium ion binding"/>
    <property type="evidence" value="ECO:0007669"/>
    <property type="project" value="InterPro"/>
</dbReference>
<dbReference type="Gene3D" id="3.30.300.350">
    <property type="entry name" value="GTP-binding protein OBG, C-terminal domain"/>
    <property type="match status" value="1"/>
</dbReference>
<dbReference type="EMBL" id="DVOH01000058">
    <property type="protein sequence ID" value="HIV00907.1"/>
    <property type="molecule type" value="Genomic_DNA"/>
</dbReference>
<evidence type="ECO:0000256" key="4">
    <source>
        <dbReference type="ARBA" id="ARBA00022723"/>
    </source>
</evidence>
<keyword evidence="8 9" id="KW-0342">GTP-binding</keyword>
<evidence type="ECO:0000313" key="14">
    <source>
        <dbReference type="Proteomes" id="UP000886891"/>
    </source>
</evidence>
<dbReference type="CDD" id="cd01898">
    <property type="entry name" value="Obg"/>
    <property type="match status" value="1"/>
</dbReference>
<feature type="binding site" evidence="9">
    <location>
        <begin position="165"/>
        <end position="172"/>
    </location>
    <ligand>
        <name>GTP</name>
        <dbReference type="ChEBI" id="CHEBI:37565"/>
    </ligand>
</feature>
<evidence type="ECO:0000256" key="7">
    <source>
        <dbReference type="ARBA" id="ARBA00022842"/>
    </source>
</evidence>
<feature type="binding site" evidence="9">
    <location>
        <begin position="308"/>
        <end position="310"/>
    </location>
    <ligand>
        <name>GTP</name>
        <dbReference type="ChEBI" id="CHEBI:37565"/>
    </ligand>
</feature>